<feature type="domain" description="Tim44-like" evidence="9">
    <location>
        <begin position="126"/>
        <end position="268"/>
    </location>
</feature>
<dbReference type="GO" id="GO:0005840">
    <property type="term" value="C:ribosome"/>
    <property type="evidence" value="ECO:0007669"/>
    <property type="project" value="UniProtKB-KW"/>
</dbReference>
<dbReference type="EMBL" id="KZ679015">
    <property type="protein sequence ID" value="PSS12439.1"/>
    <property type="molecule type" value="Genomic_DNA"/>
</dbReference>
<evidence type="ECO:0000313" key="10">
    <source>
        <dbReference type="EMBL" id="PSS12439.1"/>
    </source>
</evidence>
<dbReference type="InterPro" id="IPR007379">
    <property type="entry name" value="Tim44-like_dom"/>
</dbReference>
<dbReference type="PANTHER" id="PTHR28554">
    <property type="entry name" value="39S RIBOSOMAL PROTEIN L45, MITOCHONDRIAL"/>
    <property type="match status" value="1"/>
</dbReference>
<dbReference type="InterPro" id="IPR024621">
    <property type="entry name" value="Mba1"/>
</dbReference>
<evidence type="ECO:0000259" key="9">
    <source>
        <dbReference type="SMART" id="SM00978"/>
    </source>
</evidence>
<sequence length="290" mass="33143">MPPIVNGPMAQSLRRPLLSAVGLSSPLERRCFSHVAPRWDLNRPPAYARPAQPPERSMRIASREMMAIPSDIGILEATFVPPTGSNRPSLFHSPRPFLSLQWSRVKFHLRDALSILILKWTSPKEARWFNRLVKIHRSQIAPTAIALHREMYTAFAEGDVKTLRKICTDGVYDSFRARIGNRARGEKVVWELVKYNKRAQVVSHRAARLPIEGAAIRQAVVRISSRQKLTRYGPSGAPVKGTGKEKDVVEYVVVQKKYWKWKADDWQVWGTTEETKFEDIVQWQKNALEA</sequence>
<accession>A0A2T3AUT6</accession>
<evidence type="ECO:0000313" key="11">
    <source>
        <dbReference type="Proteomes" id="UP000241818"/>
    </source>
</evidence>
<evidence type="ECO:0000256" key="2">
    <source>
        <dbReference type="ARBA" id="ARBA00022946"/>
    </source>
</evidence>
<reference evidence="10 11" key="1">
    <citation type="journal article" date="2018" name="New Phytol.">
        <title>Comparative genomics and transcriptomics depict ericoid mycorrhizal fungi as versatile saprotrophs and plant mutualists.</title>
        <authorList>
            <person name="Martino E."/>
            <person name="Morin E."/>
            <person name="Grelet G.A."/>
            <person name="Kuo A."/>
            <person name="Kohler A."/>
            <person name="Daghino S."/>
            <person name="Barry K.W."/>
            <person name="Cichocki N."/>
            <person name="Clum A."/>
            <person name="Dockter R.B."/>
            <person name="Hainaut M."/>
            <person name="Kuo R.C."/>
            <person name="LaButti K."/>
            <person name="Lindahl B.D."/>
            <person name="Lindquist E.A."/>
            <person name="Lipzen A."/>
            <person name="Khouja H.R."/>
            <person name="Magnuson J."/>
            <person name="Murat C."/>
            <person name="Ohm R.A."/>
            <person name="Singer S.W."/>
            <person name="Spatafora J.W."/>
            <person name="Wang M."/>
            <person name="Veneault-Fourrey C."/>
            <person name="Henrissat B."/>
            <person name="Grigoriev I.V."/>
            <person name="Martin F.M."/>
            <person name="Perotto S."/>
        </authorList>
    </citation>
    <scope>NUCLEOTIDE SEQUENCE [LARGE SCALE GENOMIC DNA]</scope>
    <source>
        <strain evidence="10 11">ATCC 22711</strain>
    </source>
</reference>
<dbReference type="SUPFAM" id="SSF54427">
    <property type="entry name" value="NTF2-like"/>
    <property type="match status" value="1"/>
</dbReference>
<keyword evidence="3" id="KW-0689">Ribosomal protein</keyword>
<dbReference type="SMART" id="SM00978">
    <property type="entry name" value="Tim44"/>
    <property type="match status" value="1"/>
</dbReference>
<evidence type="ECO:0000256" key="4">
    <source>
        <dbReference type="ARBA" id="ARBA00023128"/>
    </source>
</evidence>
<evidence type="ECO:0000256" key="6">
    <source>
        <dbReference type="ARBA" id="ARBA00038073"/>
    </source>
</evidence>
<dbReference type="OrthoDB" id="19619at2759"/>
<dbReference type="GO" id="GO:0032979">
    <property type="term" value="P:protein insertion into mitochondrial inner membrane from matrix"/>
    <property type="evidence" value="ECO:0007669"/>
    <property type="project" value="InterPro"/>
</dbReference>
<gene>
    <name evidence="10" type="ORF">M430DRAFT_21523</name>
</gene>
<dbReference type="Pfam" id="PF07961">
    <property type="entry name" value="MBA1"/>
    <property type="match status" value="1"/>
</dbReference>
<dbReference type="GO" id="GO:0005743">
    <property type="term" value="C:mitochondrial inner membrane"/>
    <property type="evidence" value="ECO:0007669"/>
    <property type="project" value="InterPro"/>
</dbReference>
<evidence type="ECO:0000256" key="7">
    <source>
        <dbReference type="ARBA" id="ARBA00039448"/>
    </source>
</evidence>
<evidence type="ECO:0000256" key="5">
    <source>
        <dbReference type="ARBA" id="ARBA00023274"/>
    </source>
</evidence>
<evidence type="ECO:0000256" key="1">
    <source>
        <dbReference type="ARBA" id="ARBA00004173"/>
    </source>
</evidence>
<name>A0A2T3AUT6_AMORE</name>
<dbReference type="RefSeq" id="XP_024718437.1">
    <property type="nucleotide sequence ID" value="XM_024864529.1"/>
</dbReference>
<evidence type="ECO:0000256" key="8">
    <source>
        <dbReference type="ARBA" id="ARBA00043031"/>
    </source>
</evidence>
<dbReference type="PANTHER" id="PTHR28554:SF1">
    <property type="entry name" value="LARGE RIBOSOMAL SUBUNIT PROTEIN ML45"/>
    <property type="match status" value="1"/>
</dbReference>
<comment type="similarity">
    <text evidence="6">Belongs to the mitochondrion-specific ribosomal protein mL45 family.</text>
</comment>
<comment type="subcellular location">
    <subcellularLocation>
        <location evidence="1">Mitochondrion</location>
    </subcellularLocation>
</comment>
<dbReference type="InParanoid" id="A0A2T3AUT6"/>
<evidence type="ECO:0000256" key="3">
    <source>
        <dbReference type="ARBA" id="ARBA00022980"/>
    </source>
</evidence>
<dbReference type="AlphaFoldDB" id="A0A2T3AUT6"/>
<organism evidence="10 11">
    <name type="scientific">Amorphotheca resinae ATCC 22711</name>
    <dbReference type="NCBI Taxonomy" id="857342"/>
    <lineage>
        <taxon>Eukaryota</taxon>
        <taxon>Fungi</taxon>
        <taxon>Dikarya</taxon>
        <taxon>Ascomycota</taxon>
        <taxon>Pezizomycotina</taxon>
        <taxon>Leotiomycetes</taxon>
        <taxon>Helotiales</taxon>
        <taxon>Amorphothecaceae</taxon>
        <taxon>Amorphotheca</taxon>
    </lineage>
</organism>
<protein>
    <recommendedName>
        <fullName evidence="7">Large ribosomal subunit protein mL45</fullName>
    </recommendedName>
    <alternativeName>
        <fullName evidence="8">39S ribosomal protein L45, mitochondrial</fullName>
    </alternativeName>
</protein>
<dbReference type="GeneID" id="36572610"/>
<keyword evidence="4" id="KW-0496">Mitochondrion</keyword>
<keyword evidence="2" id="KW-0809">Transit peptide</keyword>
<dbReference type="GO" id="GO:1990904">
    <property type="term" value="C:ribonucleoprotein complex"/>
    <property type="evidence" value="ECO:0007669"/>
    <property type="project" value="UniProtKB-KW"/>
</dbReference>
<proteinExistence type="inferred from homology"/>
<dbReference type="STRING" id="857342.A0A2T3AUT6"/>
<dbReference type="Proteomes" id="UP000241818">
    <property type="component" value="Unassembled WGS sequence"/>
</dbReference>
<keyword evidence="5" id="KW-0687">Ribonucleoprotein</keyword>
<dbReference type="InterPro" id="IPR032710">
    <property type="entry name" value="NTF2-like_dom_sf"/>
</dbReference>
<dbReference type="InterPro" id="IPR051975">
    <property type="entry name" value="mtLSU_mL45"/>
</dbReference>
<keyword evidence="11" id="KW-1185">Reference proteome</keyword>
<dbReference type="Gene3D" id="3.10.450.240">
    <property type="match status" value="1"/>
</dbReference>